<keyword evidence="1" id="KW-0812">Transmembrane</keyword>
<gene>
    <name evidence="2" type="ORF">FDT66_11140</name>
</gene>
<evidence type="ECO:0000313" key="3">
    <source>
        <dbReference type="Proteomes" id="UP000307140"/>
    </source>
</evidence>
<reference evidence="2 3" key="1">
    <citation type="submission" date="2019-05" db="EMBL/GenBank/DDBJ databases">
        <title>Polaribacter aestuariivivens sp. nov., isolated from a tidal flat.</title>
        <authorList>
            <person name="Yoon J.-H."/>
        </authorList>
    </citation>
    <scope>NUCLEOTIDE SEQUENCE [LARGE SCALE GENOMIC DNA]</scope>
    <source>
        <strain evidence="2 3">DBTF-3</strain>
    </source>
</reference>
<accession>A0A5S3N321</accession>
<sequence length="79" mass="9445">MKILLKILFIVFLVWVSIGAYLLNTDHEKAKIVMGLCVLYLSFIFMPIFIYFRYRDGKYKKYIINDDKLRNAFKQQGKS</sequence>
<evidence type="ECO:0000256" key="1">
    <source>
        <dbReference type="SAM" id="Phobius"/>
    </source>
</evidence>
<keyword evidence="3" id="KW-1185">Reference proteome</keyword>
<evidence type="ECO:0000313" key="2">
    <source>
        <dbReference type="EMBL" id="TMM29660.1"/>
    </source>
</evidence>
<keyword evidence="1" id="KW-0472">Membrane</keyword>
<organism evidence="2 3">
    <name type="scientific">Polaribacter aestuariivivens</name>
    <dbReference type="NCBI Taxonomy" id="2304626"/>
    <lineage>
        <taxon>Bacteria</taxon>
        <taxon>Pseudomonadati</taxon>
        <taxon>Bacteroidota</taxon>
        <taxon>Flavobacteriia</taxon>
        <taxon>Flavobacteriales</taxon>
        <taxon>Flavobacteriaceae</taxon>
    </lineage>
</organism>
<keyword evidence="1" id="KW-1133">Transmembrane helix</keyword>
<proteinExistence type="predicted"/>
<dbReference type="RefSeq" id="WP_138536501.1">
    <property type="nucleotide sequence ID" value="NZ_VANR01000005.1"/>
</dbReference>
<dbReference type="OrthoDB" id="1145018at2"/>
<dbReference type="AlphaFoldDB" id="A0A5S3N321"/>
<feature type="transmembrane region" description="Helical" evidence="1">
    <location>
        <begin position="30"/>
        <end position="52"/>
    </location>
</feature>
<dbReference type="Proteomes" id="UP000307140">
    <property type="component" value="Unassembled WGS sequence"/>
</dbReference>
<dbReference type="EMBL" id="VANR01000005">
    <property type="protein sequence ID" value="TMM29660.1"/>
    <property type="molecule type" value="Genomic_DNA"/>
</dbReference>
<protein>
    <submittedName>
        <fullName evidence="2">Uncharacterized protein</fullName>
    </submittedName>
</protein>
<name>A0A5S3N321_9FLAO</name>
<comment type="caution">
    <text evidence="2">The sequence shown here is derived from an EMBL/GenBank/DDBJ whole genome shotgun (WGS) entry which is preliminary data.</text>
</comment>
<feature type="transmembrane region" description="Helical" evidence="1">
    <location>
        <begin position="7"/>
        <end position="24"/>
    </location>
</feature>